<protein>
    <submittedName>
        <fullName evidence="1">Uncharacterized protein</fullName>
    </submittedName>
</protein>
<evidence type="ECO:0000313" key="1">
    <source>
        <dbReference type="EMBL" id="GBO33310.1"/>
    </source>
</evidence>
<name>A0A4Y2WAW6_ARAVE</name>
<comment type="caution">
    <text evidence="1">The sequence shown here is derived from an EMBL/GenBank/DDBJ whole genome shotgun (WGS) entry which is preliminary data.</text>
</comment>
<reference evidence="1 2" key="1">
    <citation type="journal article" date="2019" name="Sci. Rep.">
        <title>Orb-weaving spider Araneus ventricosus genome elucidates the spidroin gene catalogue.</title>
        <authorList>
            <person name="Kono N."/>
            <person name="Nakamura H."/>
            <person name="Ohtoshi R."/>
            <person name="Moran D.A.P."/>
            <person name="Shinohara A."/>
            <person name="Yoshida Y."/>
            <person name="Fujiwara M."/>
            <person name="Mori M."/>
            <person name="Tomita M."/>
            <person name="Arakawa K."/>
        </authorList>
    </citation>
    <scope>NUCLEOTIDE SEQUENCE [LARGE SCALE GENOMIC DNA]</scope>
</reference>
<proteinExistence type="predicted"/>
<dbReference type="AlphaFoldDB" id="A0A4Y2WAW6"/>
<accession>A0A4Y2WAW6</accession>
<sequence length="86" mass="10070">FFSSLQIYINVDPGLILFIGKIDWLFNGIRIIFLFGPDETYTAKAIPYSHIRDFIPGLLYEVMKPIRQKQFLMATSETSSQDFFRK</sequence>
<dbReference type="Proteomes" id="UP000499080">
    <property type="component" value="Unassembled WGS sequence"/>
</dbReference>
<feature type="non-terminal residue" evidence="1">
    <location>
        <position position="1"/>
    </location>
</feature>
<keyword evidence="2" id="KW-1185">Reference proteome</keyword>
<gene>
    <name evidence="1" type="ORF">AVEN_95478_1</name>
</gene>
<evidence type="ECO:0000313" key="2">
    <source>
        <dbReference type="Proteomes" id="UP000499080"/>
    </source>
</evidence>
<organism evidence="1 2">
    <name type="scientific">Araneus ventricosus</name>
    <name type="common">Orbweaver spider</name>
    <name type="synonym">Epeira ventricosa</name>
    <dbReference type="NCBI Taxonomy" id="182803"/>
    <lineage>
        <taxon>Eukaryota</taxon>
        <taxon>Metazoa</taxon>
        <taxon>Ecdysozoa</taxon>
        <taxon>Arthropoda</taxon>
        <taxon>Chelicerata</taxon>
        <taxon>Arachnida</taxon>
        <taxon>Araneae</taxon>
        <taxon>Araneomorphae</taxon>
        <taxon>Entelegynae</taxon>
        <taxon>Araneoidea</taxon>
        <taxon>Araneidae</taxon>
        <taxon>Araneus</taxon>
    </lineage>
</organism>
<dbReference type="EMBL" id="BGPR01056871">
    <property type="protein sequence ID" value="GBO33310.1"/>
    <property type="molecule type" value="Genomic_DNA"/>
</dbReference>